<sequence length="62" mass="6589">MSTNSRKAAAPSTIGIMKTTQCRPCQEEYSDWFVISVDVLQAVAPSDAVLPLAHHAASDGQS</sequence>
<gene>
    <name evidence="1" type="ORF">LPH55_02290</name>
</gene>
<reference evidence="1" key="1">
    <citation type="submission" date="2021-11" db="EMBL/GenBank/DDBJ databases">
        <title>Genome sequence of Xylella taiwanensis PLS432.</title>
        <authorList>
            <person name="Weng L.-W."/>
            <person name="Su C.-C."/>
            <person name="Tsai C.-W."/>
            <person name="Kuo C.-H."/>
        </authorList>
    </citation>
    <scope>NUCLEOTIDE SEQUENCE</scope>
    <source>
        <strain evidence="1">PLS432</strain>
    </source>
</reference>
<organism evidence="1 2">
    <name type="scientific">Xylella taiwanensis</name>
    <dbReference type="NCBI Taxonomy" id="1444770"/>
    <lineage>
        <taxon>Bacteria</taxon>
        <taxon>Pseudomonadati</taxon>
        <taxon>Pseudomonadota</taxon>
        <taxon>Gammaproteobacteria</taxon>
        <taxon>Lysobacterales</taxon>
        <taxon>Lysobacteraceae</taxon>
        <taxon>Xylella</taxon>
    </lineage>
</organism>
<dbReference type="EMBL" id="JAJPPU010000001">
    <property type="protein sequence ID" value="MCD8472329.1"/>
    <property type="molecule type" value="Genomic_DNA"/>
</dbReference>
<evidence type="ECO:0000313" key="2">
    <source>
        <dbReference type="Proteomes" id="UP001430701"/>
    </source>
</evidence>
<dbReference type="Proteomes" id="UP001430701">
    <property type="component" value="Unassembled WGS sequence"/>
</dbReference>
<dbReference type="RefSeq" id="WP_152536629.1">
    <property type="nucleotide sequence ID" value="NZ_CP087678.1"/>
</dbReference>
<keyword evidence="2" id="KW-1185">Reference proteome</keyword>
<proteinExistence type="predicted"/>
<name>A0ABS8TV04_9GAMM</name>
<comment type="caution">
    <text evidence="1">The sequence shown here is derived from an EMBL/GenBank/DDBJ whole genome shotgun (WGS) entry which is preliminary data.</text>
</comment>
<protein>
    <submittedName>
        <fullName evidence="1">Uncharacterized protein</fullName>
    </submittedName>
</protein>
<accession>A0ABS8TV04</accession>
<evidence type="ECO:0000313" key="1">
    <source>
        <dbReference type="EMBL" id="MCD8472329.1"/>
    </source>
</evidence>